<proteinExistence type="predicted"/>
<feature type="repeat" description="PPR" evidence="2">
    <location>
        <begin position="45"/>
        <end position="75"/>
    </location>
</feature>
<dbReference type="NCBIfam" id="TIGR00756">
    <property type="entry name" value="PPR"/>
    <property type="match status" value="1"/>
</dbReference>
<protein>
    <recommendedName>
        <fullName evidence="5">Pentatricopeptide repeat-containing protein</fullName>
    </recommendedName>
</protein>
<dbReference type="Gene3D" id="1.25.40.10">
    <property type="entry name" value="Tetratricopeptide repeat domain"/>
    <property type="match status" value="1"/>
</dbReference>
<dbReference type="Pfam" id="PF13041">
    <property type="entry name" value="PPR_2"/>
    <property type="match status" value="1"/>
</dbReference>
<organism evidence="3 4">
    <name type="scientific">Dipteronia dyeriana</name>
    <dbReference type="NCBI Taxonomy" id="168575"/>
    <lineage>
        <taxon>Eukaryota</taxon>
        <taxon>Viridiplantae</taxon>
        <taxon>Streptophyta</taxon>
        <taxon>Embryophyta</taxon>
        <taxon>Tracheophyta</taxon>
        <taxon>Spermatophyta</taxon>
        <taxon>Magnoliopsida</taxon>
        <taxon>eudicotyledons</taxon>
        <taxon>Gunneridae</taxon>
        <taxon>Pentapetalae</taxon>
        <taxon>rosids</taxon>
        <taxon>malvids</taxon>
        <taxon>Sapindales</taxon>
        <taxon>Sapindaceae</taxon>
        <taxon>Hippocastanoideae</taxon>
        <taxon>Acereae</taxon>
        <taxon>Dipteronia</taxon>
    </lineage>
</organism>
<evidence type="ECO:0000313" key="4">
    <source>
        <dbReference type="Proteomes" id="UP001280121"/>
    </source>
</evidence>
<dbReference type="GO" id="GO:0003723">
    <property type="term" value="F:RNA binding"/>
    <property type="evidence" value="ECO:0007669"/>
    <property type="project" value="InterPro"/>
</dbReference>
<gene>
    <name evidence="3" type="ORF">Ddye_004530</name>
</gene>
<evidence type="ECO:0000256" key="1">
    <source>
        <dbReference type="ARBA" id="ARBA00022737"/>
    </source>
</evidence>
<comment type="caution">
    <text evidence="3">The sequence shown here is derived from an EMBL/GenBank/DDBJ whole genome shotgun (WGS) entry which is preliminary data.</text>
</comment>
<name>A0AAD9XUD3_9ROSI</name>
<reference evidence="3" key="1">
    <citation type="journal article" date="2023" name="Plant J.">
        <title>Genome sequences and population genomics provide insights into the demographic history, inbreeding, and mutation load of two 'living fossil' tree species of Dipteronia.</title>
        <authorList>
            <person name="Feng Y."/>
            <person name="Comes H.P."/>
            <person name="Chen J."/>
            <person name="Zhu S."/>
            <person name="Lu R."/>
            <person name="Zhang X."/>
            <person name="Li P."/>
            <person name="Qiu J."/>
            <person name="Olsen K.M."/>
            <person name="Qiu Y."/>
        </authorList>
    </citation>
    <scope>NUCLEOTIDE SEQUENCE</scope>
    <source>
        <strain evidence="3">KIB01</strain>
    </source>
</reference>
<evidence type="ECO:0000256" key="2">
    <source>
        <dbReference type="PROSITE-ProRule" id="PRU00708"/>
    </source>
</evidence>
<sequence>MVNGIIVRGCYDNQLTLDTAVVDLYVKCGSLVYARKAFHRVHRKNVISWSTMISGYGMHGHGREALSLFDQMKLSIKPDHITFVSVLYYYQPAVMLA</sequence>
<dbReference type="Proteomes" id="UP001280121">
    <property type="component" value="Unassembled WGS sequence"/>
</dbReference>
<dbReference type="InterPro" id="IPR002885">
    <property type="entry name" value="PPR_rpt"/>
</dbReference>
<dbReference type="EMBL" id="JANJYI010000001">
    <property type="protein sequence ID" value="KAK2665956.1"/>
    <property type="molecule type" value="Genomic_DNA"/>
</dbReference>
<dbReference type="InterPro" id="IPR011990">
    <property type="entry name" value="TPR-like_helical_dom_sf"/>
</dbReference>
<keyword evidence="4" id="KW-1185">Reference proteome</keyword>
<evidence type="ECO:0008006" key="5">
    <source>
        <dbReference type="Google" id="ProtNLM"/>
    </source>
</evidence>
<evidence type="ECO:0000313" key="3">
    <source>
        <dbReference type="EMBL" id="KAK2665956.1"/>
    </source>
</evidence>
<dbReference type="PROSITE" id="PS51375">
    <property type="entry name" value="PPR"/>
    <property type="match status" value="1"/>
</dbReference>
<dbReference type="InterPro" id="IPR046960">
    <property type="entry name" value="PPR_At4g14850-like_plant"/>
</dbReference>
<dbReference type="AlphaFoldDB" id="A0AAD9XUD3"/>
<dbReference type="PANTHER" id="PTHR47926">
    <property type="entry name" value="PENTATRICOPEPTIDE REPEAT-CONTAINING PROTEIN"/>
    <property type="match status" value="1"/>
</dbReference>
<accession>A0AAD9XUD3</accession>
<dbReference type="GO" id="GO:0009451">
    <property type="term" value="P:RNA modification"/>
    <property type="evidence" value="ECO:0007669"/>
    <property type="project" value="InterPro"/>
</dbReference>
<keyword evidence="1" id="KW-0677">Repeat</keyword>